<accession>A0A1B6CZB6</accession>
<evidence type="ECO:0000313" key="2">
    <source>
        <dbReference type="EMBL" id="JAS18633.1"/>
    </source>
</evidence>
<dbReference type="SUPFAM" id="SSF55961">
    <property type="entry name" value="Bet v1-like"/>
    <property type="match status" value="1"/>
</dbReference>
<keyword evidence="1" id="KW-0472">Membrane</keyword>
<dbReference type="EMBL" id="GEDC01018665">
    <property type="protein sequence ID" value="JAS18633.1"/>
    <property type="molecule type" value="Transcribed_RNA"/>
</dbReference>
<keyword evidence="1" id="KW-0812">Transmembrane</keyword>
<reference evidence="2" key="1">
    <citation type="submission" date="2015-12" db="EMBL/GenBank/DDBJ databases">
        <title>De novo transcriptome assembly of four potential Pierce s Disease insect vectors from Arizona vineyards.</title>
        <authorList>
            <person name="Tassone E.E."/>
        </authorList>
    </citation>
    <scope>NUCLEOTIDE SEQUENCE</scope>
</reference>
<organism evidence="2">
    <name type="scientific">Clastoptera arizonana</name>
    <name type="common">Arizona spittle bug</name>
    <dbReference type="NCBI Taxonomy" id="38151"/>
    <lineage>
        <taxon>Eukaryota</taxon>
        <taxon>Metazoa</taxon>
        <taxon>Ecdysozoa</taxon>
        <taxon>Arthropoda</taxon>
        <taxon>Hexapoda</taxon>
        <taxon>Insecta</taxon>
        <taxon>Pterygota</taxon>
        <taxon>Neoptera</taxon>
        <taxon>Paraneoptera</taxon>
        <taxon>Hemiptera</taxon>
        <taxon>Auchenorrhyncha</taxon>
        <taxon>Cercopoidea</taxon>
        <taxon>Clastopteridae</taxon>
        <taxon>Clastoptera</taxon>
    </lineage>
</organism>
<proteinExistence type="predicted"/>
<evidence type="ECO:0000256" key="1">
    <source>
        <dbReference type="SAM" id="Phobius"/>
    </source>
</evidence>
<protein>
    <submittedName>
        <fullName evidence="2">Uncharacterized protein</fullName>
    </submittedName>
</protein>
<name>A0A1B6CZB6_9HEMI</name>
<sequence length="194" mass="23366">MYIREMHTLWFRRRLVYGCILGIFVWLLFRHKNYTIKFEAVIDKSKPIEVWEYVADFSNMKKLNPTILDFSVEEESGNYKHWKYTVHYTEFLSYMPFIHNFARASFEVRPLTATSYIVESSHQTCFFTLYTCVDSSSKFVFEPETSRNGTKCTESVTYGCPIILYKFCEQEVWYQRKEIITNLQREFYIKNKLA</sequence>
<dbReference type="AlphaFoldDB" id="A0A1B6CZB6"/>
<keyword evidence="1" id="KW-1133">Transmembrane helix</keyword>
<feature type="transmembrane region" description="Helical" evidence="1">
    <location>
        <begin position="12"/>
        <end position="29"/>
    </location>
</feature>
<gene>
    <name evidence="2" type="ORF">g.10249</name>
</gene>